<dbReference type="EMBL" id="CM023481">
    <property type="protein sequence ID" value="KAH6945969.1"/>
    <property type="molecule type" value="Genomic_DNA"/>
</dbReference>
<accession>A0ACB7TMA4</accession>
<name>A0ACB7TMA4_HYAAI</name>
<sequence length="251" mass="28346">MGLVARSSAQTLTEVFTSRLPASRLLCQVKSANRRHSESRTLGCVPTCDRELVDTLDILKYANRANSIRNRITVNQDNWNHTSAAHRVEIQKLKLELMEYKQGKRMAKDGTEQVNDMFYETSLLQTGNYIRKRNEALGEMIEHLTAKFEQNLFFCEDESEKGTDADEDTADNIGNGSSAYEAEEMDEYVSTPKRSSVTALPSFGSIQRKKASRKAAKRLLNPTPSLESVWSQHNLPRGSQMLPLLLQTNSK</sequence>
<comment type="caution">
    <text evidence="1">The sequence shown here is derived from an EMBL/GenBank/DDBJ whole genome shotgun (WGS) entry which is preliminary data.</text>
</comment>
<organism evidence="1 2">
    <name type="scientific">Hyalomma asiaticum</name>
    <name type="common">Tick</name>
    <dbReference type="NCBI Taxonomy" id="266040"/>
    <lineage>
        <taxon>Eukaryota</taxon>
        <taxon>Metazoa</taxon>
        <taxon>Ecdysozoa</taxon>
        <taxon>Arthropoda</taxon>
        <taxon>Chelicerata</taxon>
        <taxon>Arachnida</taxon>
        <taxon>Acari</taxon>
        <taxon>Parasitiformes</taxon>
        <taxon>Ixodida</taxon>
        <taxon>Ixodoidea</taxon>
        <taxon>Ixodidae</taxon>
        <taxon>Hyalomminae</taxon>
        <taxon>Hyalomma</taxon>
    </lineage>
</organism>
<protein>
    <submittedName>
        <fullName evidence="1">Uncharacterized protein</fullName>
    </submittedName>
</protein>
<gene>
    <name evidence="1" type="ORF">HPB50_010954</name>
</gene>
<evidence type="ECO:0000313" key="1">
    <source>
        <dbReference type="EMBL" id="KAH6945969.1"/>
    </source>
</evidence>
<evidence type="ECO:0000313" key="2">
    <source>
        <dbReference type="Proteomes" id="UP000821845"/>
    </source>
</evidence>
<keyword evidence="2" id="KW-1185">Reference proteome</keyword>
<dbReference type="Proteomes" id="UP000821845">
    <property type="component" value="Chromosome 1"/>
</dbReference>
<reference evidence="1" key="1">
    <citation type="submission" date="2020-05" db="EMBL/GenBank/DDBJ databases">
        <title>Large-scale comparative analyses of tick genomes elucidate their genetic diversity and vector capacities.</title>
        <authorList>
            <person name="Jia N."/>
            <person name="Wang J."/>
            <person name="Shi W."/>
            <person name="Du L."/>
            <person name="Sun Y."/>
            <person name="Zhan W."/>
            <person name="Jiang J."/>
            <person name="Wang Q."/>
            <person name="Zhang B."/>
            <person name="Ji P."/>
            <person name="Sakyi L.B."/>
            <person name="Cui X."/>
            <person name="Yuan T."/>
            <person name="Jiang B."/>
            <person name="Yang W."/>
            <person name="Lam T.T.-Y."/>
            <person name="Chang Q."/>
            <person name="Ding S."/>
            <person name="Wang X."/>
            <person name="Zhu J."/>
            <person name="Ruan X."/>
            <person name="Zhao L."/>
            <person name="Wei J."/>
            <person name="Que T."/>
            <person name="Du C."/>
            <person name="Cheng J."/>
            <person name="Dai P."/>
            <person name="Han X."/>
            <person name="Huang E."/>
            <person name="Gao Y."/>
            <person name="Liu J."/>
            <person name="Shao H."/>
            <person name="Ye R."/>
            <person name="Li L."/>
            <person name="Wei W."/>
            <person name="Wang X."/>
            <person name="Wang C."/>
            <person name="Yang T."/>
            <person name="Huo Q."/>
            <person name="Li W."/>
            <person name="Guo W."/>
            <person name="Chen H."/>
            <person name="Zhou L."/>
            <person name="Ni X."/>
            <person name="Tian J."/>
            <person name="Zhou Y."/>
            <person name="Sheng Y."/>
            <person name="Liu T."/>
            <person name="Pan Y."/>
            <person name="Xia L."/>
            <person name="Li J."/>
            <person name="Zhao F."/>
            <person name="Cao W."/>
        </authorList>
    </citation>
    <scope>NUCLEOTIDE SEQUENCE</scope>
    <source>
        <strain evidence="1">Hyas-2018</strain>
    </source>
</reference>
<proteinExistence type="predicted"/>